<evidence type="ECO:0000256" key="1">
    <source>
        <dbReference type="SAM" id="SignalP"/>
    </source>
</evidence>
<keyword evidence="3" id="KW-1185">Reference proteome</keyword>
<protein>
    <recommendedName>
        <fullName evidence="4">Lipoprotein</fullName>
    </recommendedName>
</protein>
<feature type="chain" id="PRO_5045342556" description="Lipoprotein" evidence="1">
    <location>
        <begin position="21"/>
        <end position="121"/>
    </location>
</feature>
<comment type="caution">
    <text evidence="2">The sequence shown here is derived from an EMBL/GenBank/DDBJ whole genome shotgun (WGS) entry which is preliminary data.</text>
</comment>
<sequence length="121" mass="12789">MPRLFLCPALALSLPLSLMACGEVRQGNETTAVTVPDNGYSARMAALNEGERNAVLFRAIRDAGRDCQGVARSQTVDPVQGKPAWLASCEDDGQWLVVMGNDGIATVTNARELAGARRTGG</sequence>
<proteinExistence type="predicted"/>
<accession>A0ABX1CP42</accession>
<dbReference type="EMBL" id="JAAVJH010000009">
    <property type="protein sequence ID" value="NJR79723.1"/>
    <property type="molecule type" value="Genomic_DNA"/>
</dbReference>
<evidence type="ECO:0008006" key="4">
    <source>
        <dbReference type="Google" id="ProtNLM"/>
    </source>
</evidence>
<evidence type="ECO:0000313" key="3">
    <source>
        <dbReference type="Proteomes" id="UP000732399"/>
    </source>
</evidence>
<name>A0ABX1CP42_9SPHN</name>
<keyword evidence="1" id="KW-0732">Signal</keyword>
<reference evidence="2 3" key="1">
    <citation type="submission" date="2020-03" db="EMBL/GenBank/DDBJ databases">
        <authorList>
            <person name="Wang L."/>
            <person name="He N."/>
            <person name="Li Y."/>
            <person name="Fang Y."/>
            <person name="Zhang F."/>
        </authorList>
    </citation>
    <scope>NUCLEOTIDE SEQUENCE [LARGE SCALE GENOMIC DNA]</scope>
    <source>
        <strain evidence="2 3">36D10-4-7</strain>
    </source>
</reference>
<dbReference type="PROSITE" id="PS51257">
    <property type="entry name" value="PROKAR_LIPOPROTEIN"/>
    <property type="match status" value="1"/>
</dbReference>
<dbReference type="RefSeq" id="WP_168135272.1">
    <property type="nucleotide sequence ID" value="NZ_JAAVJH010000009.1"/>
</dbReference>
<feature type="signal peptide" evidence="1">
    <location>
        <begin position="1"/>
        <end position="20"/>
    </location>
</feature>
<dbReference type="Proteomes" id="UP000732399">
    <property type="component" value="Unassembled WGS sequence"/>
</dbReference>
<evidence type="ECO:0000313" key="2">
    <source>
        <dbReference type="EMBL" id="NJR79723.1"/>
    </source>
</evidence>
<organism evidence="2 3">
    <name type="scientific">Sphingomonas corticis</name>
    <dbReference type="NCBI Taxonomy" id="2722791"/>
    <lineage>
        <taxon>Bacteria</taxon>
        <taxon>Pseudomonadati</taxon>
        <taxon>Pseudomonadota</taxon>
        <taxon>Alphaproteobacteria</taxon>
        <taxon>Sphingomonadales</taxon>
        <taxon>Sphingomonadaceae</taxon>
        <taxon>Sphingomonas</taxon>
    </lineage>
</organism>
<gene>
    <name evidence="2" type="ORF">HBH26_14135</name>
</gene>